<dbReference type="PRINTS" id="PR00237">
    <property type="entry name" value="GPCRRHODOPSN"/>
</dbReference>
<feature type="transmembrane region" description="Helical" evidence="10">
    <location>
        <begin position="131"/>
        <end position="154"/>
    </location>
</feature>
<accession>A0A1I7SW46</accession>
<comment type="similarity">
    <text evidence="9">Belongs to the G-protein coupled receptor 1 family.</text>
</comment>
<dbReference type="OrthoDB" id="5797723at2759"/>
<reference evidence="13" key="2">
    <citation type="submission" date="2020-08" db="EMBL/GenBank/DDBJ databases">
        <authorList>
            <person name="Kikuchi T."/>
        </authorList>
    </citation>
    <scope>NUCLEOTIDE SEQUENCE</scope>
    <source>
        <strain evidence="12">Ka4C1</strain>
    </source>
</reference>
<evidence type="ECO:0000256" key="2">
    <source>
        <dbReference type="ARBA" id="ARBA00022475"/>
    </source>
</evidence>
<evidence type="ECO:0000313" key="15">
    <source>
        <dbReference type="Proteomes" id="UP000659654"/>
    </source>
</evidence>
<evidence type="ECO:0000256" key="9">
    <source>
        <dbReference type="RuleBase" id="RU000688"/>
    </source>
</evidence>
<dbReference type="Gene3D" id="1.20.1070.10">
    <property type="entry name" value="Rhodopsin 7-helix transmembrane proteins"/>
    <property type="match status" value="1"/>
</dbReference>
<organism evidence="14 16">
    <name type="scientific">Bursaphelenchus xylophilus</name>
    <name type="common">Pinewood nematode worm</name>
    <name type="synonym">Aphelenchoides xylophilus</name>
    <dbReference type="NCBI Taxonomy" id="6326"/>
    <lineage>
        <taxon>Eukaryota</taxon>
        <taxon>Metazoa</taxon>
        <taxon>Ecdysozoa</taxon>
        <taxon>Nematoda</taxon>
        <taxon>Chromadorea</taxon>
        <taxon>Rhabditida</taxon>
        <taxon>Tylenchina</taxon>
        <taxon>Tylenchomorpha</taxon>
        <taxon>Aphelenchoidea</taxon>
        <taxon>Aphelenchoididae</taxon>
        <taxon>Bursaphelenchus</taxon>
    </lineage>
</organism>
<keyword evidence="2" id="KW-1003">Cell membrane</keyword>
<feature type="transmembrane region" description="Helical" evidence="10">
    <location>
        <begin position="56"/>
        <end position="80"/>
    </location>
</feature>
<keyword evidence="3 9" id="KW-0812">Transmembrane</keyword>
<dbReference type="eggNOG" id="KOG3656">
    <property type="taxonomic scope" value="Eukaryota"/>
</dbReference>
<keyword evidence="4 10" id="KW-1133">Transmembrane helix</keyword>
<dbReference type="EMBL" id="CAJFCV020000002">
    <property type="protein sequence ID" value="CAG9098799.1"/>
    <property type="molecule type" value="Genomic_DNA"/>
</dbReference>
<evidence type="ECO:0000256" key="6">
    <source>
        <dbReference type="ARBA" id="ARBA00023136"/>
    </source>
</evidence>
<evidence type="ECO:0000256" key="5">
    <source>
        <dbReference type="ARBA" id="ARBA00023040"/>
    </source>
</evidence>
<keyword evidence="6 10" id="KW-0472">Membrane</keyword>
<feature type="transmembrane region" description="Helical" evidence="10">
    <location>
        <begin position="6"/>
        <end position="35"/>
    </location>
</feature>
<dbReference type="Proteomes" id="UP000582659">
    <property type="component" value="Unassembled WGS sequence"/>
</dbReference>
<evidence type="ECO:0000259" key="11">
    <source>
        <dbReference type="PROSITE" id="PS50262"/>
    </source>
</evidence>
<evidence type="ECO:0000256" key="10">
    <source>
        <dbReference type="SAM" id="Phobius"/>
    </source>
</evidence>
<evidence type="ECO:0000313" key="12">
    <source>
        <dbReference type="EMBL" id="CAD5216125.1"/>
    </source>
</evidence>
<dbReference type="GO" id="GO:0004930">
    <property type="term" value="F:G protein-coupled receptor activity"/>
    <property type="evidence" value="ECO:0007669"/>
    <property type="project" value="UniProtKB-KW"/>
</dbReference>
<dbReference type="GO" id="GO:0005886">
    <property type="term" value="C:plasma membrane"/>
    <property type="evidence" value="ECO:0007669"/>
    <property type="project" value="UniProtKB-SubCell"/>
</dbReference>
<evidence type="ECO:0000313" key="14">
    <source>
        <dbReference type="Proteomes" id="UP000095284"/>
    </source>
</evidence>
<comment type="subcellular location">
    <subcellularLocation>
        <location evidence="1">Cell membrane</location>
        <topology evidence="1">Multi-pass membrane protein</topology>
    </subcellularLocation>
</comment>
<reference evidence="16" key="1">
    <citation type="submission" date="2016-11" db="UniProtKB">
        <authorList>
            <consortium name="WormBaseParasite"/>
        </authorList>
    </citation>
    <scope>IDENTIFICATION</scope>
</reference>
<dbReference type="PROSITE" id="PS50262">
    <property type="entry name" value="G_PROTEIN_RECEP_F1_2"/>
    <property type="match status" value="1"/>
</dbReference>
<feature type="transmembrane region" description="Helical" evidence="10">
    <location>
        <begin position="92"/>
        <end position="111"/>
    </location>
</feature>
<evidence type="ECO:0000256" key="1">
    <source>
        <dbReference type="ARBA" id="ARBA00004651"/>
    </source>
</evidence>
<dbReference type="AlphaFoldDB" id="A0A1I7SW46"/>
<dbReference type="SUPFAM" id="SSF81321">
    <property type="entry name" value="Family A G protein-coupled receptor-like"/>
    <property type="match status" value="1"/>
</dbReference>
<keyword evidence="15" id="KW-1185">Reference proteome</keyword>
<dbReference type="InterPro" id="IPR017452">
    <property type="entry name" value="GPCR_Rhodpsn_7TM"/>
</dbReference>
<dbReference type="WBParaSite" id="BXY_1727600.1">
    <property type="protein sequence ID" value="BXY_1727600.1"/>
    <property type="gene ID" value="BXY_1727600"/>
</dbReference>
<feature type="transmembrane region" description="Helical" evidence="10">
    <location>
        <begin position="174"/>
        <end position="198"/>
    </location>
</feature>
<dbReference type="PANTHER" id="PTHR24229">
    <property type="entry name" value="NEUROPEPTIDES RECEPTOR"/>
    <property type="match status" value="1"/>
</dbReference>
<gene>
    <name evidence="12" type="ORF">BXYJ_LOCUS4373</name>
</gene>
<evidence type="ECO:0000256" key="3">
    <source>
        <dbReference type="ARBA" id="ARBA00022692"/>
    </source>
</evidence>
<evidence type="ECO:0000256" key="7">
    <source>
        <dbReference type="ARBA" id="ARBA00023170"/>
    </source>
</evidence>
<dbReference type="CDD" id="cd00637">
    <property type="entry name" value="7tm_classA_rhodopsin-like"/>
    <property type="match status" value="1"/>
</dbReference>
<keyword evidence="7 9" id="KW-0675">Receptor</keyword>
<dbReference type="GO" id="GO:0007218">
    <property type="term" value="P:neuropeptide signaling pathway"/>
    <property type="evidence" value="ECO:0007669"/>
    <property type="project" value="TreeGrafter"/>
</dbReference>
<proteinExistence type="inferred from homology"/>
<sequence length="480" mass="53619">MEPPDLLTTCVVASIYALTVKVGLLGNCWVVSSVMRSRRPRTMMGSLSPSDRLRTYIGLLAILDLLVIASLVIRVMYILLPYASTEEMSCRVVFVIDHLVKLASLTCLSCISMERYITIRKPFSSRIRKRFIQFTPIVALTILVIVLAAIAVMASNVGLNENGTDCQQKGYGGILVKGARLVISFSFFGQLLIVSANYGQIVRHVRRKFWQRKARVVANAKNQSKQPLVSQPRYMRDMTAAIVRIACFHVVCWLPYCVMQMVSEFYGNELGSTMPTNLKSLEDKQINSWIWTVFIADWLTYVNSAGNWILYAAMNKDLRSIIRATTERRKRSTMSQSSPPSNIHRSLRRHMAQSLRFFYSINSYRSNNNSFDDSLTTCHINGSIDSSPMAVARSVSNAGAHQGAEVGLFGMRNGRAHTYCSPRSSNGLSTANSLTGSNHTPANLHKYVIASRNSPCSSPKPILSVIMGNSNEKLDQERFL</sequence>
<dbReference type="Pfam" id="PF00001">
    <property type="entry name" value="7tm_1"/>
    <property type="match status" value="1"/>
</dbReference>
<keyword evidence="5 9" id="KW-0297">G-protein coupled receptor</keyword>
<feature type="transmembrane region" description="Helical" evidence="10">
    <location>
        <begin position="289"/>
        <end position="313"/>
    </location>
</feature>
<dbReference type="EMBL" id="CAJFDI010000002">
    <property type="protein sequence ID" value="CAD5216125.1"/>
    <property type="molecule type" value="Genomic_DNA"/>
</dbReference>
<dbReference type="Proteomes" id="UP000659654">
    <property type="component" value="Unassembled WGS sequence"/>
</dbReference>
<dbReference type="GO" id="GO:0042923">
    <property type="term" value="F:neuropeptide binding"/>
    <property type="evidence" value="ECO:0007669"/>
    <property type="project" value="TreeGrafter"/>
</dbReference>
<dbReference type="InterPro" id="IPR000276">
    <property type="entry name" value="GPCR_Rhodpsn"/>
</dbReference>
<evidence type="ECO:0000313" key="16">
    <source>
        <dbReference type="WBParaSite" id="BXY_1727600.1"/>
    </source>
</evidence>
<dbReference type="GO" id="GO:0043005">
    <property type="term" value="C:neuron projection"/>
    <property type="evidence" value="ECO:0007669"/>
    <property type="project" value="TreeGrafter"/>
</dbReference>
<feature type="transmembrane region" description="Helical" evidence="10">
    <location>
        <begin position="241"/>
        <end position="262"/>
    </location>
</feature>
<evidence type="ECO:0000256" key="8">
    <source>
        <dbReference type="ARBA" id="ARBA00023224"/>
    </source>
</evidence>
<dbReference type="Proteomes" id="UP000095284">
    <property type="component" value="Unplaced"/>
</dbReference>
<evidence type="ECO:0000256" key="4">
    <source>
        <dbReference type="ARBA" id="ARBA00022989"/>
    </source>
</evidence>
<name>A0A1I7SW46_BURXY</name>
<dbReference type="PROSITE" id="PS00237">
    <property type="entry name" value="G_PROTEIN_RECEP_F1_1"/>
    <property type="match status" value="1"/>
</dbReference>
<keyword evidence="8 9" id="KW-0807">Transducer</keyword>
<evidence type="ECO:0000313" key="13">
    <source>
        <dbReference type="EMBL" id="CAG9098799.1"/>
    </source>
</evidence>
<protein>
    <submittedName>
        <fullName evidence="12">(pine wood nematode) hypothetical protein</fullName>
    </submittedName>
    <submittedName>
        <fullName evidence="16">G_PROTEIN_RECEP_F1_2 domain-containing protein</fullName>
    </submittedName>
</protein>
<dbReference type="PANTHER" id="PTHR24229:SF40">
    <property type="entry name" value="ALLATOSTATIN C RECEPTOR 1-RELATED"/>
    <property type="match status" value="1"/>
</dbReference>
<feature type="domain" description="G-protein coupled receptors family 1 profile" evidence="11">
    <location>
        <begin position="26"/>
        <end position="311"/>
    </location>
</feature>